<keyword evidence="2" id="KW-0378">Hydrolase</keyword>
<dbReference type="Gene3D" id="3.40.50.12390">
    <property type="match status" value="1"/>
</dbReference>
<keyword evidence="3" id="KW-0269">Exonuclease</keyword>
<feature type="domain" description="Xrn1 helical" evidence="6">
    <location>
        <begin position="381"/>
        <end position="528"/>
    </location>
</feature>
<name>A0A6C0K5I8_9ZZZZ</name>
<dbReference type="GO" id="GO:0005634">
    <property type="term" value="C:nucleus"/>
    <property type="evidence" value="ECO:0007669"/>
    <property type="project" value="TreeGrafter"/>
</dbReference>
<keyword evidence="1" id="KW-0540">Nuclease</keyword>
<evidence type="ECO:0008006" key="8">
    <source>
        <dbReference type="Google" id="ProtNLM"/>
    </source>
</evidence>
<dbReference type="InterPro" id="IPR004859">
    <property type="entry name" value="Xrn1_N"/>
</dbReference>
<evidence type="ECO:0000259" key="5">
    <source>
        <dbReference type="Pfam" id="PF03159"/>
    </source>
</evidence>
<dbReference type="EMBL" id="MN740809">
    <property type="protein sequence ID" value="QHU12713.1"/>
    <property type="molecule type" value="Genomic_DNA"/>
</dbReference>
<comment type="similarity">
    <text evidence="4">Belongs to the 5'-3' exonuclease family.</text>
</comment>
<dbReference type="Pfam" id="PF17846">
    <property type="entry name" value="XRN_M"/>
    <property type="match status" value="1"/>
</dbReference>
<dbReference type="AlphaFoldDB" id="A0A6C0K5I8"/>
<evidence type="ECO:0000259" key="6">
    <source>
        <dbReference type="Pfam" id="PF17846"/>
    </source>
</evidence>
<evidence type="ECO:0000256" key="4">
    <source>
        <dbReference type="ARBA" id="ARBA00038299"/>
    </source>
</evidence>
<proteinExistence type="inferred from homology"/>
<dbReference type="GO" id="GO:0000956">
    <property type="term" value="P:nuclear-transcribed mRNA catabolic process"/>
    <property type="evidence" value="ECO:0007669"/>
    <property type="project" value="TreeGrafter"/>
</dbReference>
<feature type="domain" description="Xrn1 N-terminal" evidence="5">
    <location>
        <begin position="1"/>
        <end position="215"/>
    </location>
</feature>
<dbReference type="GO" id="GO:0003723">
    <property type="term" value="F:RNA binding"/>
    <property type="evidence" value="ECO:0007669"/>
    <property type="project" value="TreeGrafter"/>
</dbReference>
<reference evidence="7" key="1">
    <citation type="journal article" date="2020" name="Nature">
        <title>Giant virus diversity and host interactions through global metagenomics.</title>
        <authorList>
            <person name="Schulz F."/>
            <person name="Roux S."/>
            <person name="Paez-Espino D."/>
            <person name="Jungbluth S."/>
            <person name="Walsh D.A."/>
            <person name="Denef V.J."/>
            <person name="McMahon K.D."/>
            <person name="Konstantinidis K.T."/>
            <person name="Eloe-Fadrosh E.A."/>
            <person name="Kyrpides N.C."/>
            <person name="Woyke T."/>
        </authorList>
    </citation>
    <scope>NUCLEOTIDE SEQUENCE</scope>
    <source>
        <strain evidence="7">GVMAG-S-1101172-89</strain>
    </source>
</reference>
<organism evidence="7">
    <name type="scientific">viral metagenome</name>
    <dbReference type="NCBI Taxonomy" id="1070528"/>
    <lineage>
        <taxon>unclassified sequences</taxon>
        <taxon>metagenomes</taxon>
        <taxon>organismal metagenomes</taxon>
    </lineage>
</organism>
<evidence type="ECO:0000256" key="3">
    <source>
        <dbReference type="ARBA" id="ARBA00022839"/>
    </source>
</evidence>
<dbReference type="GO" id="GO:0004534">
    <property type="term" value="F:5'-3' RNA exonuclease activity"/>
    <property type="evidence" value="ECO:0007669"/>
    <property type="project" value="TreeGrafter"/>
</dbReference>
<dbReference type="InterPro" id="IPR041412">
    <property type="entry name" value="Xrn1_helical"/>
</dbReference>
<dbReference type="Pfam" id="PF03159">
    <property type="entry name" value="XRN_N"/>
    <property type="match status" value="1"/>
</dbReference>
<accession>A0A6C0K5I8</accession>
<dbReference type="PANTHER" id="PTHR12341:SF7">
    <property type="entry name" value="5'-3' EXORIBONUCLEASE 1"/>
    <property type="match status" value="1"/>
</dbReference>
<evidence type="ECO:0000256" key="2">
    <source>
        <dbReference type="ARBA" id="ARBA00022801"/>
    </source>
</evidence>
<dbReference type="InterPro" id="IPR027073">
    <property type="entry name" value="5_3_exoribonuclease"/>
</dbReference>
<evidence type="ECO:0000313" key="7">
    <source>
        <dbReference type="EMBL" id="QHU12713.1"/>
    </source>
</evidence>
<evidence type="ECO:0000256" key="1">
    <source>
        <dbReference type="ARBA" id="ARBA00022722"/>
    </source>
</evidence>
<protein>
    <recommendedName>
        <fullName evidence="8">Xrn1 N-terminal domain-containing protein</fullName>
    </recommendedName>
</protein>
<dbReference type="PANTHER" id="PTHR12341">
    <property type="entry name" value="5'-&gt;3' EXORIBONUCLEASE"/>
    <property type="match status" value="1"/>
</dbReference>
<sequence>MGIPSYFRHLLQRYPHLLKDVDEKTKGDILLVDFNCLIYGCAKSTKLPMYTHETRIQWEEALLREIRSYVLHLWTLAGKPEEVVLAVDGVVPMAKIRQQRLRRFKGGWLAGKELELGARLPTHEVWDTNCITPGTEFMDRLERTLKELASTRPRWVVSSANEPGEGEQKLMEWIRERNPKSLMNKHVIVYGLDADLILLCVMHAGPDSTWSILREKQEFIKSPLVIPTNRPPCLLLSIKGLSEVMFPDVKSRAARIRDYIAGMSLLGNDFIPHNIGIHIRDAGHDRLMAALDAVHARSETLLVEDVNGLWKWNRSALLLILADWAATEKHDIAHSFQKKYKMRPQPPRSHAEQCLLPLENMPIELAEESRLWCRKTGELLEGWKTAYYAEKREHSLTATEIREKCLEYFRGLQWNIDYYTGQQTVSREWMYPWTYAPLWSDLYETLLAFDVAMPSPPLEDYPPLQPQEQLSLVLPLRSWWLIRDARLKSLPNRMQHFWPENFGFSTLGKRWLWECVPEIPILIPQRLLLVANQ</sequence>